<evidence type="ECO:0000256" key="2">
    <source>
        <dbReference type="SAM" id="MobiDB-lite"/>
    </source>
</evidence>
<evidence type="ECO:0000256" key="1">
    <source>
        <dbReference type="SAM" id="Coils"/>
    </source>
</evidence>
<protein>
    <submittedName>
        <fullName evidence="3">Uncharacterized protein</fullName>
    </submittedName>
</protein>
<feature type="coiled-coil region" evidence="1">
    <location>
        <begin position="124"/>
        <end position="154"/>
    </location>
</feature>
<evidence type="ECO:0000313" key="4">
    <source>
        <dbReference type="Proteomes" id="UP000230233"/>
    </source>
</evidence>
<proteinExistence type="predicted"/>
<dbReference type="OrthoDB" id="5797316at2759"/>
<reference evidence="4" key="1">
    <citation type="submission" date="2017-10" db="EMBL/GenBank/DDBJ databases">
        <title>Rapid genome shrinkage in a self-fertile nematode reveals novel sperm competition proteins.</title>
        <authorList>
            <person name="Yin D."/>
            <person name="Schwarz E.M."/>
            <person name="Thomas C.G."/>
            <person name="Felde R.L."/>
            <person name="Korf I.F."/>
            <person name="Cutter A.D."/>
            <person name="Schartner C.M."/>
            <person name="Ralston E.J."/>
            <person name="Meyer B.J."/>
            <person name="Haag E.S."/>
        </authorList>
    </citation>
    <scope>NUCLEOTIDE SEQUENCE [LARGE SCALE GENOMIC DNA]</scope>
    <source>
        <strain evidence="4">JU1422</strain>
    </source>
</reference>
<feature type="compositionally biased region" description="Low complexity" evidence="2">
    <location>
        <begin position="16"/>
        <end position="26"/>
    </location>
</feature>
<keyword evidence="1" id="KW-0175">Coiled coil</keyword>
<sequence>MDETVSETIKRVKTMSSSSSSSSSTSAEKLNVLAQRTDHLLYNCHALNSATIQLNQYRHQLVLKTDRKMVEMEKGLSELEQIGKEFAEVGPLMEKELEDTLAWLFRKIGWQPKKEPKNVGYAGYEDMLLRYRDLKKELDRMQLMNNQTSNARNQVFLEKRNLRQMNEKMEEIRHRFMLLGVSRQITSRTLNDNDPLATLFFLPLVLPGIIYHADTSESYASSLLRILKRILALAEAVQYERSPLNDPVVTNSNVLEYPPQYAVPALYAPIQYAEGNGEVLAPEERIVPIARDSAHTLIATENGEVFAPEEKILPIARDSAHTLVASENGEVTATTEMNMPIAKDSVTTLASNESPKPLLPGQKIQGTNVKTSPNKSQRTG</sequence>
<feature type="compositionally biased region" description="Polar residues" evidence="2">
    <location>
        <begin position="345"/>
        <end position="354"/>
    </location>
</feature>
<keyword evidence="4" id="KW-1185">Reference proteome</keyword>
<dbReference type="EMBL" id="PDUG01000001">
    <property type="protein sequence ID" value="PIC51537.1"/>
    <property type="molecule type" value="Genomic_DNA"/>
</dbReference>
<accession>A0A2G5VIH3</accession>
<organism evidence="3 4">
    <name type="scientific">Caenorhabditis nigoni</name>
    <dbReference type="NCBI Taxonomy" id="1611254"/>
    <lineage>
        <taxon>Eukaryota</taxon>
        <taxon>Metazoa</taxon>
        <taxon>Ecdysozoa</taxon>
        <taxon>Nematoda</taxon>
        <taxon>Chromadorea</taxon>
        <taxon>Rhabditida</taxon>
        <taxon>Rhabditina</taxon>
        <taxon>Rhabditomorpha</taxon>
        <taxon>Rhabditoidea</taxon>
        <taxon>Rhabditidae</taxon>
        <taxon>Peloderinae</taxon>
        <taxon>Caenorhabditis</taxon>
    </lineage>
</organism>
<comment type="caution">
    <text evidence="3">The sequence shown here is derived from an EMBL/GenBank/DDBJ whole genome shotgun (WGS) entry which is preliminary data.</text>
</comment>
<dbReference type="AlphaFoldDB" id="A0A2G5VIH3"/>
<dbReference type="Proteomes" id="UP000230233">
    <property type="component" value="Chromosome I"/>
</dbReference>
<evidence type="ECO:0000313" key="3">
    <source>
        <dbReference type="EMBL" id="PIC51537.1"/>
    </source>
</evidence>
<gene>
    <name evidence="3" type="primary">Cnig_chr_I.g2011</name>
    <name evidence="3" type="ORF">B9Z55_002011</name>
</gene>
<name>A0A2G5VIH3_9PELO</name>
<feature type="region of interest" description="Disordered" evidence="2">
    <location>
        <begin position="1"/>
        <end position="26"/>
    </location>
</feature>
<feature type="region of interest" description="Disordered" evidence="2">
    <location>
        <begin position="343"/>
        <end position="380"/>
    </location>
</feature>
<feature type="compositionally biased region" description="Polar residues" evidence="2">
    <location>
        <begin position="364"/>
        <end position="380"/>
    </location>
</feature>